<keyword evidence="3" id="KW-1133">Transmembrane helix</keyword>
<gene>
    <name evidence="4" type="primary">mnhG</name>
    <name evidence="4" type="ORF">KV112_13315</name>
</gene>
<evidence type="ECO:0000256" key="3">
    <source>
        <dbReference type="SAM" id="Phobius"/>
    </source>
</evidence>
<evidence type="ECO:0000313" key="4">
    <source>
        <dbReference type="EMBL" id="MEB3050705.1"/>
    </source>
</evidence>
<evidence type="ECO:0000313" key="5">
    <source>
        <dbReference type="Proteomes" id="UP001299046"/>
    </source>
</evidence>
<evidence type="ECO:0000256" key="1">
    <source>
        <dbReference type="ARBA" id="ARBA00008404"/>
    </source>
</evidence>
<feature type="region of interest" description="Disordered" evidence="2">
    <location>
        <begin position="109"/>
        <end position="129"/>
    </location>
</feature>
<organism evidence="4 5">
    <name type="scientific">[Mycobacterium] zoologicum</name>
    <dbReference type="NCBI Taxonomy" id="2872311"/>
    <lineage>
        <taxon>Bacteria</taxon>
        <taxon>Bacillati</taxon>
        <taxon>Actinomycetota</taxon>
        <taxon>Actinomycetes</taxon>
        <taxon>Mycobacteriales</taxon>
        <taxon>Mycobacteriaceae</taxon>
        <taxon>Mycolicibacter</taxon>
    </lineage>
</organism>
<dbReference type="RefSeq" id="WP_224864673.1">
    <property type="nucleotide sequence ID" value="NZ_JAYJJS010000007.1"/>
</dbReference>
<dbReference type="InterPro" id="IPR005133">
    <property type="entry name" value="PhaG_MnhG_YufB"/>
</dbReference>
<name>A0ABU5YKY7_9MYCO</name>
<accession>A0ABU5YKY7</accession>
<reference evidence="4 5" key="1">
    <citation type="submission" date="2023-12" db="EMBL/GenBank/DDBJ databases">
        <title>Description of new species of Mycobacterium terrae complex isolated from sewage at the Sao Paulo Zoological Park Foundation in Brazil.</title>
        <authorList>
            <person name="Romagnoli C.L."/>
            <person name="Conceicao E.C."/>
            <person name="Machado E."/>
            <person name="Barreto L.B.P.F."/>
            <person name="Sharma A."/>
            <person name="Silva N.M."/>
            <person name="Marques L.E."/>
            <person name="Juliana M.A."/>
            <person name="Lourenco M.C.S."/>
            <person name="Digiampietri L.A."/>
            <person name="Suffys P.N."/>
            <person name="Viana-Niero C."/>
        </authorList>
    </citation>
    <scope>NUCLEOTIDE SEQUENCE [LARGE SCALE GENOMIC DNA]</scope>
    <source>
        <strain evidence="4 5">MYC123</strain>
    </source>
</reference>
<protein>
    <submittedName>
        <fullName evidence="4">Monovalent cation/H(+) antiporter subunit G</fullName>
    </submittedName>
</protein>
<dbReference type="NCBIfam" id="TIGR01300">
    <property type="entry name" value="CPA3_mnhG_phaG"/>
    <property type="match status" value="1"/>
</dbReference>
<dbReference type="EMBL" id="JAYJJT010000014">
    <property type="protein sequence ID" value="MEB3050705.1"/>
    <property type="molecule type" value="Genomic_DNA"/>
</dbReference>
<comment type="similarity">
    <text evidence="1">Belongs to the CPA3 antiporters (TC 2.A.63) subunit G family.</text>
</comment>
<dbReference type="Proteomes" id="UP001299046">
    <property type="component" value="Unassembled WGS sequence"/>
</dbReference>
<feature type="transmembrane region" description="Helical" evidence="3">
    <location>
        <begin position="6"/>
        <end position="27"/>
    </location>
</feature>
<feature type="transmembrane region" description="Helical" evidence="3">
    <location>
        <begin position="64"/>
        <end position="82"/>
    </location>
</feature>
<keyword evidence="3" id="KW-0812">Transmembrane</keyword>
<proteinExistence type="inferred from homology"/>
<keyword evidence="5" id="KW-1185">Reference proteome</keyword>
<dbReference type="PANTHER" id="PTHR34703:SF1">
    <property type="entry name" value="ANTIPORTER SUBUNIT MNHG2-RELATED"/>
    <property type="match status" value="1"/>
</dbReference>
<dbReference type="Pfam" id="PF03334">
    <property type="entry name" value="PhaG_MnhG_YufB"/>
    <property type="match status" value="1"/>
</dbReference>
<comment type="caution">
    <text evidence="4">The sequence shown here is derived from an EMBL/GenBank/DDBJ whole genome shotgun (WGS) entry which is preliminary data.</text>
</comment>
<feature type="compositionally biased region" description="Pro residues" evidence="2">
    <location>
        <begin position="119"/>
        <end position="129"/>
    </location>
</feature>
<dbReference type="NCBIfam" id="NF009314">
    <property type="entry name" value="PRK12674.1-2"/>
    <property type="match status" value="1"/>
</dbReference>
<sequence length="129" mass="13513">MMALDVIAAALVLAGSVLALTAAIGVVRFPDTLARMHSATKPQVLGLILVLVGALIRLRGSHDAGMVTVSIIFTLITAPVVAHRVGRLAYQEQDMTEVLAVDELVELTDEDQDVSRPGAAPPPGNPSPR</sequence>
<keyword evidence="3" id="KW-0472">Membrane</keyword>
<dbReference type="PANTHER" id="PTHR34703">
    <property type="entry name" value="ANTIPORTER SUBUNIT MNHG2-RELATED"/>
    <property type="match status" value="1"/>
</dbReference>
<evidence type="ECO:0000256" key="2">
    <source>
        <dbReference type="SAM" id="MobiDB-lite"/>
    </source>
</evidence>